<feature type="domain" description="DUF418" evidence="2">
    <location>
        <begin position="222"/>
        <end position="377"/>
    </location>
</feature>
<comment type="caution">
    <text evidence="3">The sequence shown here is derived from an EMBL/GenBank/DDBJ whole genome shotgun (WGS) entry which is preliminary data.</text>
</comment>
<gene>
    <name evidence="3" type="ORF">AYY18_09905</name>
</gene>
<dbReference type="Proteomes" id="UP000092377">
    <property type="component" value="Unassembled WGS sequence"/>
</dbReference>
<accession>A0A1B8H580</accession>
<evidence type="ECO:0000256" key="1">
    <source>
        <dbReference type="SAM" id="Phobius"/>
    </source>
</evidence>
<name>A0A1B8H580_9GAMM</name>
<feature type="transmembrane region" description="Helical" evidence="1">
    <location>
        <begin position="340"/>
        <end position="364"/>
    </location>
</feature>
<dbReference type="PANTHER" id="PTHR30590:SF2">
    <property type="entry name" value="INNER MEMBRANE PROTEIN"/>
    <property type="match status" value="1"/>
</dbReference>
<keyword evidence="1" id="KW-0472">Membrane</keyword>
<keyword evidence="1" id="KW-0812">Transmembrane</keyword>
<dbReference type="InterPro" id="IPR007349">
    <property type="entry name" value="DUF418"/>
</dbReference>
<dbReference type="NCBIfam" id="NF008093">
    <property type="entry name" value="PRK10835.1"/>
    <property type="match status" value="1"/>
</dbReference>
<sequence>MNTSVSSATSRIDALDMIRGLAVLGIFILNIAGFALPSAAYLNPLYDPAASASDITTWAFLNVLVQGKFLGMFAVLFGATLMMLSRYSQPWNSSRLLVLGIIGILHTALLWQGDILLTYSLTGIVACWIIRNVSSRWWKWLIPCLLLIGQFLLFFLLAENGELKLLYWQPSETMIAYETLIARIGGLAGMTDRLESISGMLLMLVIQYGWQLLALMLLGALLMKNGWLKGEYSLAHYRQLAAGILIPTLLLQTVVVWQVYLSGWSVFWLGSVGYPLSEILQPLQTVGLIALFYGLRPQLKPVSVYLQRVGRTALSSYLLQSVCGVIVFNYLGYFNQFDRLTLLAFVPVMWMINIIFSTLWLRYFSQGPVEWLWRQAANRLATR</sequence>
<evidence type="ECO:0000313" key="3">
    <source>
        <dbReference type="EMBL" id="OBU04242.1"/>
    </source>
</evidence>
<dbReference type="AlphaFoldDB" id="A0A1B8H580"/>
<feature type="transmembrane region" description="Helical" evidence="1">
    <location>
        <begin position="96"/>
        <end position="111"/>
    </location>
</feature>
<feature type="transmembrane region" description="Helical" evidence="1">
    <location>
        <begin position="140"/>
        <end position="158"/>
    </location>
</feature>
<keyword evidence="4" id="KW-1185">Reference proteome</keyword>
<feature type="transmembrane region" description="Helical" evidence="1">
    <location>
        <begin position="316"/>
        <end position="334"/>
    </location>
</feature>
<dbReference type="InterPro" id="IPR052529">
    <property type="entry name" value="Bact_Transport_Assoc"/>
</dbReference>
<dbReference type="PANTHER" id="PTHR30590">
    <property type="entry name" value="INNER MEMBRANE PROTEIN"/>
    <property type="match status" value="1"/>
</dbReference>
<dbReference type="OrthoDB" id="9807744at2"/>
<dbReference type="EMBL" id="LZEY01000056">
    <property type="protein sequence ID" value="OBU04242.1"/>
    <property type="molecule type" value="Genomic_DNA"/>
</dbReference>
<keyword evidence="1" id="KW-1133">Transmembrane helix</keyword>
<reference evidence="4" key="1">
    <citation type="submission" date="2016-06" db="EMBL/GenBank/DDBJ databases">
        <authorList>
            <person name="Butler K."/>
        </authorList>
    </citation>
    <scope>NUCLEOTIDE SEQUENCE [LARGE SCALE GENOMIC DNA]</scope>
    <source>
        <strain evidence="4">GCSL-Mp20</strain>
    </source>
</reference>
<feature type="transmembrane region" description="Helical" evidence="1">
    <location>
        <begin position="117"/>
        <end position="133"/>
    </location>
</feature>
<proteinExistence type="predicted"/>
<feature type="transmembrane region" description="Helical" evidence="1">
    <location>
        <begin position="21"/>
        <end position="43"/>
    </location>
</feature>
<evidence type="ECO:0000259" key="2">
    <source>
        <dbReference type="Pfam" id="PF04235"/>
    </source>
</evidence>
<evidence type="ECO:0000313" key="4">
    <source>
        <dbReference type="Proteomes" id="UP000092377"/>
    </source>
</evidence>
<protein>
    <recommendedName>
        <fullName evidence="2">DUF418 domain-containing protein</fullName>
    </recommendedName>
</protein>
<feature type="transmembrane region" description="Helical" evidence="1">
    <location>
        <begin position="200"/>
        <end position="223"/>
    </location>
</feature>
<organism evidence="3 4">
    <name type="scientific">Morganella psychrotolerans</name>
    <dbReference type="NCBI Taxonomy" id="368603"/>
    <lineage>
        <taxon>Bacteria</taxon>
        <taxon>Pseudomonadati</taxon>
        <taxon>Pseudomonadota</taxon>
        <taxon>Gammaproteobacteria</taxon>
        <taxon>Enterobacterales</taxon>
        <taxon>Morganellaceae</taxon>
        <taxon>Morganella</taxon>
    </lineage>
</organism>
<dbReference type="RefSeq" id="WP_067405312.1">
    <property type="nucleotide sequence ID" value="NZ_LZEY01000056.1"/>
</dbReference>
<dbReference type="Pfam" id="PF04235">
    <property type="entry name" value="DUF418"/>
    <property type="match status" value="1"/>
</dbReference>
<feature type="transmembrane region" description="Helical" evidence="1">
    <location>
        <begin position="244"/>
        <end position="267"/>
    </location>
</feature>
<feature type="transmembrane region" description="Helical" evidence="1">
    <location>
        <begin position="63"/>
        <end position="84"/>
    </location>
</feature>